<accession>A0ACC3BM05</accession>
<proteinExistence type="predicted"/>
<gene>
    <name evidence="1" type="ORF">I4F81_001259</name>
</gene>
<name>A0ACC3BM05_PYRYE</name>
<protein>
    <submittedName>
        <fullName evidence="1">Uncharacterized protein</fullName>
    </submittedName>
</protein>
<organism evidence="1 2">
    <name type="scientific">Pyropia yezoensis</name>
    <name type="common">Susabi-nori</name>
    <name type="synonym">Porphyra yezoensis</name>
    <dbReference type="NCBI Taxonomy" id="2788"/>
    <lineage>
        <taxon>Eukaryota</taxon>
        <taxon>Rhodophyta</taxon>
        <taxon>Bangiophyceae</taxon>
        <taxon>Bangiales</taxon>
        <taxon>Bangiaceae</taxon>
        <taxon>Pyropia</taxon>
    </lineage>
</organism>
<comment type="caution">
    <text evidence="1">The sequence shown here is derived from an EMBL/GenBank/DDBJ whole genome shotgun (WGS) entry which is preliminary data.</text>
</comment>
<evidence type="ECO:0000313" key="1">
    <source>
        <dbReference type="EMBL" id="KAK1858658.1"/>
    </source>
</evidence>
<dbReference type="Proteomes" id="UP000798662">
    <property type="component" value="Chromosome 1"/>
</dbReference>
<dbReference type="EMBL" id="CM020618">
    <property type="protein sequence ID" value="KAK1858658.1"/>
    <property type="molecule type" value="Genomic_DNA"/>
</dbReference>
<keyword evidence="2" id="KW-1185">Reference proteome</keyword>
<evidence type="ECO:0000313" key="2">
    <source>
        <dbReference type="Proteomes" id="UP000798662"/>
    </source>
</evidence>
<reference evidence="1" key="1">
    <citation type="submission" date="2019-11" db="EMBL/GenBank/DDBJ databases">
        <title>Nori genome reveals adaptations in red seaweeds to the harsh intertidal environment.</title>
        <authorList>
            <person name="Wang D."/>
            <person name="Mao Y."/>
        </authorList>
    </citation>
    <scope>NUCLEOTIDE SEQUENCE</scope>
    <source>
        <tissue evidence="1">Gametophyte</tissue>
    </source>
</reference>
<sequence>MELAADARSNRRSLTEGVDNKPRELPPYAKLLPLAHQSRDFIPFDTWRKLGDAAAAYMAGHGEHLSRCVSVCQAQDPPTALQRDKSNPVIVYLLGNIGRVAYGTELVEQGWTVLRGAVDFAGRGFHLKDVTDPVGTTLQAYEAKFPDEALCGRKAETAGAQRMDPVWAPIHNIDNNSGDAQALRDGQGHLTVHLTAVRSSLNEAQQRLYVAKLMCDVAIASVAHQVLLGAQAAQGRSEEVKVRAPKSGSRIMLTTSRAQRQRPHVDSEVMADPPNPPVLTNEEREDTIADKFETFVFGQGNGGWFPGDDDEKAGDAEATKASDVSPAARTGGS</sequence>